<evidence type="ECO:0000313" key="2">
    <source>
        <dbReference type="Proteomes" id="UP000032749"/>
    </source>
</evidence>
<reference evidence="1 2" key="1">
    <citation type="journal article" date="2013" name="Nat. Commun.">
        <title>Genome sequence and functional genomic analysis of the oil-degrading bacterium Oleispira antarctica.</title>
        <authorList>
            <person name="Kube M."/>
            <person name="Chernikova T.N."/>
            <person name="Al-Ramahi Y."/>
            <person name="Beloqui A."/>
            <person name="Lopez-Cortez N."/>
            <person name="Guazzaroni M.E."/>
            <person name="Heipieper H.J."/>
            <person name="Klages S."/>
            <person name="Kotsyurbenko O.R."/>
            <person name="Langer I."/>
            <person name="Nechitaylo T.Y."/>
            <person name="Lunsdorf H."/>
            <person name="Fernandez M."/>
            <person name="Juarez S."/>
            <person name="Ciordia S."/>
            <person name="Singer A."/>
            <person name="Kagan O."/>
            <person name="Egorova O."/>
            <person name="Petit P.A."/>
            <person name="Stogios P."/>
            <person name="Kim Y."/>
            <person name="Tchigvintsev A."/>
            <person name="Flick R."/>
            <person name="Denaro R."/>
            <person name="Genovese M."/>
            <person name="Albar J.P."/>
            <person name="Reva O.N."/>
            <person name="Martinez-Gomariz M."/>
            <person name="Tran H."/>
            <person name="Ferrer M."/>
            <person name="Savchenko A."/>
            <person name="Yakunin A.F."/>
            <person name="Yakimov M.M."/>
            <person name="Golyshina O.V."/>
            <person name="Reinhardt R."/>
            <person name="Golyshin P.N."/>
        </authorList>
    </citation>
    <scope>NUCLEOTIDE SEQUENCE [LARGE SCALE GENOMIC DNA]</scope>
</reference>
<sequence length="156" mass="17693">MAKQLWARLLVDFPAETIMFAAEQVVKQQKFLPNVHDVVEACNSSAHKLLGMPDAHSAYIEACRAPSPKKEYKWTHPAVYYAGRSSDWFFLANSVEAKAFPVFERNYALLIERVAAGENIEIELPKALPDHIEKPLKRKDLQQKMKQLLKDSGLGN</sequence>
<dbReference type="Pfam" id="PF06992">
    <property type="entry name" value="Phage_lambda_P"/>
    <property type="match status" value="1"/>
</dbReference>
<name>R4YRF5_OLEAN</name>
<gene>
    <name evidence="1" type="ORF">OLEAN_C36250</name>
</gene>
<protein>
    <submittedName>
        <fullName evidence="1">Uncharacterized protein</fullName>
    </submittedName>
</protein>
<organism evidence="1 2">
    <name type="scientific">Oleispira antarctica RB-8</name>
    <dbReference type="NCBI Taxonomy" id="698738"/>
    <lineage>
        <taxon>Bacteria</taxon>
        <taxon>Pseudomonadati</taxon>
        <taxon>Pseudomonadota</taxon>
        <taxon>Gammaproteobacteria</taxon>
        <taxon>Oceanospirillales</taxon>
        <taxon>Oceanospirillaceae</taxon>
        <taxon>Oleispira</taxon>
    </lineage>
</organism>
<dbReference type="KEGG" id="oai:OLEAN_C36250"/>
<dbReference type="HOGENOM" id="CLU_079822_2_1_6"/>
<keyword evidence="2" id="KW-1185">Reference proteome</keyword>
<dbReference type="GO" id="GO:0006270">
    <property type="term" value="P:DNA replication initiation"/>
    <property type="evidence" value="ECO:0007669"/>
    <property type="project" value="InterPro"/>
</dbReference>
<accession>R4YRF5</accession>
<dbReference type="InterPro" id="IPR009731">
    <property type="entry name" value="P-like"/>
</dbReference>
<proteinExistence type="predicted"/>
<dbReference type="Proteomes" id="UP000032749">
    <property type="component" value="Chromosome"/>
</dbReference>
<evidence type="ECO:0000313" key="1">
    <source>
        <dbReference type="EMBL" id="CCK77801.1"/>
    </source>
</evidence>
<dbReference type="AlphaFoldDB" id="R4YRF5"/>
<dbReference type="EMBL" id="FO203512">
    <property type="protein sequence ID" value="CCK77801.1"/>
    <property type="molecule type" value="Genomic_DNA"/>
</dbReference>
<dbReference type="STRING" id="698738.OLEAN_C36250"/>